<proteinExistence type="predicted"/>
<comment type="caution">
    <text evidence="1">The sequence shown here is derived from an EMBL/GenBank/DDBJ whole genome shotgun (WGS) entry which is preliminary data.</text>
</comment>
<dbReference type="EMBL" id="MAVT02000485">
    <property type="protein sequence ID" value="POS75458.1"/>
    <property type="molecule type" value="Genomic_DNA"/>
</dbReference>
<dbReference type="Proteomes" id="UP000094444">
    <property type="component" value="Unassembled WGS sequence"/>
</dbReference>
<evidence type="ECO:0000313" key="1">
    <source>
        <dbReference type="EMBL" id="POS75458.1"/>
    </source>
</evidence>
<accession>A0A2P5HYX7</accession>
<reference evidence="1" key="1">
    <citation type="submission" date="2017-09" db="EMBL/GenBank/DDBJ databases">
        <title>Polyketide synthases of a Diaporthe helianthi virulent isolate.</title>
        <authorList>
            <person name="Baroncelli R."/>
        </authorList>
    </citation>
    <scope>NUCLEOTIDE SEQUENCE [LARGE SCALE GENOMIC DNA]</scope>
    <source>
        <strain evidence="1">7/96</strain>
    </source>
</reference>
<organism evidence="1 2">
    <name type="scientific">Diaporthe helianthi</name>
    <dbReference type="NCBI Taxonomy" id="158607"/>
    <lineage>
        <taxon>Eukaryota</taxon>
        <taxon>Fungi</taxon>
        <taxon>Dikarya</taxon>
        <taxon>Ascomycota</taxon>
        <taxon>Pezizomycotina</taxon>
        <taxon>Sordariomycetes</taxon>
        <taxon>Sordariomycetidae</taxon>
        <taxon>Diaporthales</taxon>
        <taxon>Diaporthaceae</taxon>
        <taxon>Diaporthe</taxon>
    </lineage>
</organism>
<gene>
    <name evidence="1" type="ORF">DHEL01_v206150</name>
</gene>
<evidence type="ECO:0000313" key="2">
    <source>
        <dbReference type="Proteomes" id="UP000094444"/>
    </source>
</evidence>
<protein>
    <submittedName>
        <fullName evidence="1">Uncharacterized protein</fullName>
    </submittedName>
</protein>
<name>A0A2P5HYX7_DIAHE</name>
<dbReference type="AlphaFoldDB" id="A0A2P5HYX7"/>
<dbReference type="InParanoid" id="A0A2P5HYX7"/>
<sequence>MVISLRFRDAEVKTLRLLDCVMSAHLHHPAAQNIIDLAMRMWTDRTTDSLLPCASVWSKQIEIQIQRRT</sequence>
<keyword evidence="2" id="KW-1185">Reference proteome</keyword>